<name>A0A5J6VJF0_9VIRU</name>
<dbReference type="InterPro" id="IPR000994">
    <property type="entry name" value="Pept_M24"/>
</dbReference>
<proteinExistence type="predicted"/>
<dbReference type="InterPro" id="IPR000587">
    <property type="entry name" value="Creatinase_N"/>
</dbReference>
<dbReference type="InterPro" id="IPR001926">
    <property type="entry name" value="TrpB-like_PALP"/>
</dbReference>
<dbReference type="Pfam" id="PF00557">
    <property type="entry name" value="Peptidase_M24"/>
    <property type="match status" value="1"/>
</dbReference>
<dbReference type="PANTHER" id="PTHR42937">
    <property type="match status" value="1"/>
</dbReference>
<evidence type="ECO:0000313" key="4">
    <source>
        <dbReference type="EMBL" id="QFG74050.1"/>
    </source>
</evidence>
<dbReference type="EMBL" id="MN448276">
    <property type="protein sequence ID" value="QFG74050.1"/>
    <property type="molecule type" value="Genomic_DNA"/>
</dbReference>
<dbReference type="InterPro" id="IPR036052">
    <property type="entry name" value="TrpB-like_PALP_sf"/>
</dbReference>
<dbReference type="Gene3D" id="3.90.230.10">
    <property type="entry name" value="Creatinase/methionine aminopeptidase superfamily"/>
    <property type="match status" value="1"/>
</dbReference>
<dbReference type="CDD" id="cd00640">
    <property type="entry name" value="Trp-synth-beta_II"/>
    <property type="match status" value="1"/>
</dbReference>
<dbReference type="Gene3D" id="3.40.350.10">
    <property type="entry name" value="Creatinase/prolidase N-terminal domain"/>
    <property type="match status" value="1"/>
</dbReference>
<dbReference type="Gene3D" id="3.40.50.1100">
    <property type="match status" value="2"/>
</dbReference>
<feature type="domain" description="Tryptophan synthase beta chain-like PALP" evidence="1">
    <location>
        <begin position="419"/>
        <end position="722"/>
    </location>
</feature>
<dbReference type="Pfam" id="PF01321">
    <property type="entry name" value="Creatinase_N"/>
    <property type="match status" value="1"/>
</dbReference>
<organism evidence="4">
    <name type="scientific">Megaviridae environmental sample</name>
    <dbReference type="NCBI Taxonomy" id="1737588"/>
    <lineage>
        <taxon>Viruses</taxon>
        <taxon>Varidnaviria</taxon>
        <taxon>Bamfordvirae</taxon>
        <taxon>Nucleocytoviricota</taxon>
        <taxon>Megaviricetes</taxon>
        <taxon>Imitervirales</taxon>
        <taxon>Mimiviridae</taxon>
        <taxon>environmental samples</taxon>
    </lineage>
</organism>
<dbReference type="SUPFAM" id="SSF53092">
    <property type="entry name" value="Creatinase/prolidase N-terminal domain"/>
    <property type="match status" value="1"/>
</dbReference>
<evidence type="ECO:0000259" key="1">
    <source>
        <dbReference type="Pfam" id="PF00291"/>
    </source>
</evidence>
<accession>A0A5J6VJF0</accession>
<evidence type="ECO:0000259" key="3">
    <source>
        <dbReference type="Pfam" id="PF01321"/>
    </source>
</evidence>
<evidence type="ECO:0000259" key="2">
    <source>
        <dbReference type="Pfam" id="PF00557"/>
    </source>
</evidence>
<protein>
    <submittedName>
        <fullName evidence="4">Pyridoxal-phosphate dependent enzyme</fullName>
    </submittedName>
</protein>
<dbReference type="PANTHER" id="PTHR42937:SF1">
    <property type="entry name" value="DIAMINOPROPIONATE AMMONIA-LYASE"/>
    <property type="match status" value="1"/>
</dbReference>
<reference evidence="4" key="1">
    <citation type="journal article" date="2019" name="Philos. Trans. R. Soc. Lond., B, Biol. Sci.">
        <title>Targeted metagenomic recovery of four divergent viruses reveals shared and distinctive characteristics of giant viruses of marine eukaryotes.</title>
        <authorList>
            <person name="Needham D.M."/>
            <person name="Poirier C."/>
            <person name="Hehenberger E."/>
            <person name="Jimenez V."/>
            <person name="Swalwell J.E."/>
            <person name="Santoro A.E."/>
            <person name="Worden A.Z."/>
        </authorList>
    </citation>
    <scope>NUCLEOTIDE SEQUENCE</scope>
    <source>
        <strain evidence="4">OPacV-662</strain>
    </source>
</reference>
<feature type="domain" description="Peptidase M24" evidence="2">
    <location>
        <begin position="155"/>
        <end position="362"/>
    </location>
</feature>
<sequence>MSLSLAFDSSEYWVRFKHTIASMRALEQPIDVLFVTRPEHIYWLTNFQTPGNPPQLLIIHKDGFMFITRELEASNAKHTMLSPDQITIYSENQDAYTVIKETCDSFVGRVGWDYSNDRISYHGTNIILNGRDVVACDTLISKLCVVKSPAEILYIKKAAQLSYDGIEEGIARAKPGVSESFLAGKITDRIMQDGSEYTSYPCFVAIGESGKMGHYAAGHNIAKQGDLLFMEIGASYMRYHAARMHTIYLGQDAPHWFTSARELIKQAMQVASSMLKGGTPSTDVAKEIKKVLAKYEYPCKMSERCGYSIGVGFYVDWSENDVFLMHDGSPSILENNMVIHLIPWIQVDQGAIGFSDTMLVTKDGGVSLYPAESTLDYAFDFKITQKILADFIVSPHILAIRDGTQEIIDDMMDVEKQFTPLHRQYTCKGVKLLIKDESRRWNLKAFKIVGVTYAIDKLEEEGVLKKNTTLCSMTDGNHGLALAHIAMERSYGCVIYVPMNMTRERRQAIIDTGATCNIIQGYYDDCIEEVKTKAKENNWVIISDTAWKSYVEIPRNIIIGYTRIFHEVYQNLHPREYPTHVFLQAGVGGFAAAGTSYLTRLKERPIIVCVEPVDAACIYENALVPPYTGEIMCKGKTDSIMGGLNCGVPSTVAWPILRTYVDFYIAIGDSWSRSAMQQYNNMGIESGESGAASLGGLLAALDSKYCKMMQLTNNSKVLLVNCEGATDKSTYSQVIGCLY</sequence>
<dbReference type="CDD" id="cd01066">
    <property type="entry name" value="APP_MetAP"/>
    <property type="match status" value="1"/>
</dbReference>
<dbReference type="SUPFAM" id="SSF53686">
    <property type="entry name" value="Tryptophan synthase beta subunit-like PLP-dependent enzymes"/>
    <property type="match status" value="1"/>
</dbReference>
<dbReference type="SUPFAM" id="SSF55920">
    <property type="entry name" value="Creatinase/aminopeptidase"/>
    <property type="match status" value="1"/>
</dbReference>
<dbReference type="Pfam" id="PF00291">
    <property type="entry name" value="PALP"/>
    <property type="match status" value="1"/>
</dbReference>
<dbReference type="InterPro" id="IPR029149">
    <property type="entry name" value="Creatin/AminoP/Spt16_N"/>
</dbReference>
<feature type="domain" description="Creatinase N-terminal" evidence="3">
    <location>
        <begin position="17"/>
        <end position="140"/>
    </location>
</feature>
<dbReference type="InterPro" id="IPR036005">
    <property type="entry name" value="Creatinase/aminopeptidase-like"/>
</dbReference>